<evidence type="ECO:0000313" key="3">
    <source>
        <dbReference type="EMBL" id="AQZ99777.1"/>
    </source>
</evidence>
<protein>
    <submittedName>
        <fullName evidence="3">Protein tyrosine phosphatase</fullName>
    </submittedName>
</protein>
<comment type="similarity">
    <text evidence="1">Belongs to the protein-tyrosine phosphatase family.</text>
</comment>
<dbReference type="InterPro" id="IPR000387">
    <property type="entry name" value="Tyr_Pase_dom"/>
</dbReference>
<gene>
    <name evidence="3" type="ORF">B5M06_05705</name>
</gene>
<evidence type="ECO:0000259" key="2">
    <source>
        <dbReference type="PROSITE" id="PS50056"/>
    </source>
</evidence>
<dbReference type="PANTHER" id="PTHR31126:SF1">
    <property type="entry name" value="TYROSINE SPECIFIC PROTEIN PHOSPHATASES DOMAIN-CONTAINING PROTEIN"/>
    <property type="match status" value="1"/>
</dbReference>
<name>A0A1V0BIM6_9BURK</name>
<dbReference type="KEGG" id="cke:B5M06_05705"/>
<proteinExistence type="inferred from homology"/>
<dbReference type="Proteomes" id="UP000242792">
    <property type="component" value="Chromosome"/>
</dbReference>
<dbReference type="PANTHER" id="PTHR31126">
    <property type="entry name" value="TYROSINE-PROTEIN PHOSPHATASE"/>
    <property type="match status" value="1"/>
</dbReference>
<dbReference type="SUPFAM" id="SSF52799">
    <property type="entry name" value="(Phosphotyrosine protein) phosphatases II"/>
    <property type="match status" value="1"/>
</dbReference>
<dbReference type="PROSITE" id="PS00383">
    <property type="entry name" value="TYR_PHOSPHATASE_1"/>
    <property type="match status" value="1"/>
</dbReference>
<evidence type="ECO:0000313" key="4">
    <source>
        <dbReference type="Proteomes" id="UP000242792"/>
    </source>
</evidence>
<dbReference type="EMBL" id="CP020121">
    <property type="protein sequence ID" value="AQZ99777.1"/>
    <property type="molecule type" value="Genomic_DNA"/>
</dbReference>
<feature type="domain" description="Tyrosine specific protein phosphatases" evidence="2">
    <location>
        <begin position="136"/>
        <end position="205"/>
    </location>
</feature>
<dbReference type="OrthoDB" id="1188001at2"/>
<dbReference type="GO" id="GO:0004721">
    <property type="term" value="F:phosphoprotein phosphatase activity"/>
    <property type="evidence" value="ECO:0007669"/>
    <property type="project" value="InterPro"/>
</dbReference>
<dbReference type="Gene3D" id="3.90.190.10">
    <property type="entry name" value="Protein tyrosine phosphatase superfamily"/>
    <property type="match status" value="1"/>
</dbReference>
<reference evidence="3 4" key="1">
    <citation type="submission" date="2017-03" db="EMBL/GenBank/DDBJ databases">
        <title>Rapid Whole Genome Sequencing of Comamonas kerstersii Causing Continuous ambulatory Peritoneal Dialysis-Associated Peritonitis.</title>
        <authorList>
            <person name="Zheng B."/>
        </authorList>
    </citation>
    <scope>NUCLEOTIDE SEQUENCE [LARGE SCALE GENOMIC DNA]</scope>
    <source>
        <strain evidence="3 4">8943</strain>
    </source>
</reference>
<dbReference type="InterPro" id="IPR016130">
    <property type="entry name" value="Tyr_Pase_AS"/>
</dbReference>
<organism evidence="3 4">
    <name type="scientific">Comamonas kerstersii</name>
    <dbReference type="NCBI Taxonomy" id="225992"/>
    <lineage>
        <taxon>Bacteria</taxon>
        <taxon>Pseudomonadati</taxon>
        <taxon>Pseudomonadota</taxon>
        <taxon>Betaproteobacteria</taxon>
        <taxon>Burkholderiales</taxon>
        <taxon>Comamonadaceae</taxon>
        <taxon>Comamonas</taxon>
    </lineage>
</organism>
<evidence type="ECO:0000256" key="1">
    <source>
        <dbReference type="ARBA" id="ARBA00009580"/>
    </source>
</evidence>
<accession>A0A1V0BIM6</accession>
<dbReference type="PROSITE" id="PS50056">
    <property type="entry name" value="TYR_PHOSPHATASE_2"/>
    <property type="match status" value="1"/>
</dbReference>
<dbReference type="InterPro" id="IPR029021">
    <property type="entry name" value="Prot-tyrosine_phosphatase-like"/>
</dbReference>
<sequence length="262" mass="29543">MNCFFESLPMRNPLPRHIALPGTSNFRDLGGYTGAQGRSVRWRTVFRSDHLAGLTPEGVQQLQQLGVHRAADFRGVQERAADSYAWPHLQVHALSVEPTVVQKAMGMLNAGGQLSVEDTVAIMEQTYRSFVRDNATHFANFFDLLLQSDQPLVFHCTAGKDRTGWAAALFLEVLGVSRSDIQQDYLLTNQFYQRPAALRARAAQSIPQEVLDVVWRVQPAFLDSAYSMVNQEYGGMQTYLREVLQLDDAAQHELQQRYLQAE</sequence>
<dbReference type="InterPro" id="IPR026893">
    <property type="entry name" value="Tyr/Ser_Pase_IphP-type"/>
</dbReference>
<dbReference type="Pfam" id="PF13350">
    <property type="entry name" value="Y_phosphatase3"/>
    <property type="match status" value="1"/>
</dbReference>
<dbReference type="AlphaFoldDB" id="A0A1V0BIM6"/>